<dbReference type="EMBL" id="JAGFNK010000315">
    <property type="protein sequence ID" value="KAI9453122.1"/>
    <property type="molecule type" value="Genomic_DNA"/>
</dbReference>
<comment type="caution">
    <text evidence="1">The sequence shown here is derived from an EMBL/GenBank/DDBJ whole genome shotgun (WGS) entry which is preliminary data.</text>
</comment>
<organism evidence="1 2">
    <name type="scientific">Russula earlei</name>
    <dbReference type="NCBI Taxonomy" id="71964"/>
    <lineage>
        <taxon>Eukaryota</taxon>
        <taxon>Fungi</taxon>
        <taxon>Dikarya</taxon>
        <taxon>Basidiomycota</taxon>
        <taxon>Agaricomycotina</taxon>
        <taxon>Agaricomycetes</taxon>
        <taxon>Russulales</taxon>
        <taxon>Russulaceae</taxon>
        <taxon>Russula</taxon>
    </lineage>
</organism>
<keyword evidence="2" id="KW-1185">Reference proteome</keyword>
<reference evidence="1" key="1">
    <citation type="submission" date="2021-03" db="EMBL/GenBank/DDBJ databases">
        <title>Evolutionary priming and transition to the ectomycorrhizal habit in an iconic lineage of mushroom-forming fungi: is preadaptation a requirement?</title>
        <authorList>
            <consortium name="DOE Joint Genome Institute"/>
            <person name="Looney B.P."/>
            <person name="Miyauchi S."/>
            <person name="Morin E."/>
            <person name="Drula E."/>
            <person name="Courty P.E."/>
            <person name="Chicoki N."/>
            <person name="Fauchery L."/>
            <person name="Kohler A."/>
            <person name="Kuo A."/>
            <person name="LaButti K."/>
            <person name="Pangilinan J."/>
            <person name="Lipzen A."/>
            <person name="Riley R."/>
            <person name="Andreopoulos W."/>
            <person name="He G."/>
            <person name="Johnson J."/>
            <person name="Barry K.W."/>
            <person name="Grigoriev I.V."/>
            <person name="Nagy L."/>
            <person name="Hibbett D."/>
            <person name="Henrissat B."/>
            <person name="Matheny P.B."/>
            <person name="Labbe J."/>
            <person name="Martin A.F."/>
        </authorList>
    </citation>
    <scope>NUCLEOTIDE SEQUENCE</scope>
    <source>
        <strain evidence="1">BPL698</strain>
    </source>
</reference>
<gene>
    <name evidence="1" type="ORF">F5148DRAFT_1289298</name>
</gene>
<evidence type="ECO:0000313" key="1">
    <source>
        <dbReference type="EMBL" id="KAI9453122.1"/>
    </source>
</evidence>
<dbReference type="Proteomes" id="UP001207468">
    <property type="component" value="Unassembled WGS sequence"/>
</dbReference>
<proteinExistence type="predicted"/>
<name>A0ACC0TXX5_9AGAM</name>
<sequence>MSNNPSPQFTAVLKFYEAIGFWKFDVLEKLFSEEYTSTTLPASANQPVRDKRQGIAYAKTFGGALGYAPLKYEIFQFIEGAGKIWAHSRFYNDDIKFNSESVFIFSLSSGDDIKITGVHDFIDTKLAADFAAAAAASAQAKQ</sequence>
<protein>
    <submittedName>
        <fullName evidence="1">Uncharacterized protein</fullName>
    </submittedName>
</protein>
<evidence type="ECO:0000313" key="2">
    <source>
        <dbReference type="Proteomes" id="UP001207468"/>
    </source>
</evidence>
<accession>A0ACC0TXX5</accession>